<dbReference type="InterPro" id="IPR036942">
    <property type="entry name" value="Beta-barrel_TonB_sf"/>
</dbReference>
<dbReference type="Pfam" id="PF25183">
    <property type="entry name" value="OMP_b-brl_4"/>
    <property type="match status" value="1"/>
</dbReference>
<keyword evidence="4" id="KW-0812">Transmembrane</keyword>
<dbReference type="InterPro" id="IPR039426">
    <property type="entry name" value="TonB-dep_rcpt-like"/>
</dbReference>
<dbReference type="PROSITE" id="PS01156">
    <property type="entry name" value="TONB_DEPENDENT_REC_2"/>
    <property type="match status" value="1"/>
</dbReference>
<evidence type="ECO:0000313" key="8">
    <source>
        <dbReference type="EMBL" id="RZU43205.1"/>
    </source>
</evidence>
<sequence>MRYMMSALKKREPLTRPFQNDKRARLFFVFLLVLLAFMPMGLKAQTGGEAGIQGTVTDAEGAAIPNATVTVTNDATGVALTRQTTGDGLYTVSPILPGSYTVRVKAQGFSDYVQKNLTANALSMTALNISMKVGAADTTVEVTDAPPQLVTTNATLGLTVENTTYANLPLAMNGQQRDPTYVAQLSPGATAGARLPIIGGTGNYLGQLYLDGLPAQTVSQQGDNRLVSQAVTVDAIDQIQVVTSTPPVEYAGAGASNFTMKSGGLKYHGSVKDFIRNTSLDAWPFSGKTRNAAGQLVSQKPVDHQNELSVTLGGHVPGTKRVFFFFAYDRYHNRTQANPTTFTIPSVLQRNGDFTELNGGVGTGGLTGIGPDNPAFLFDPTSTTCSNGVCTRRPFQGMKNGVATNNVIPDSYISPIAKAQQQFLPDPTNPSTLTNNYSAGLARGFNNHLYNYRVDFQITPDHRISTVGVMGTVNYLNNYNLPYLPLPYTGGTLANIFPKVFDVQDAFTISNTMVNQLKFGYVRFFQNIQNPTQNDSRYQIGGLGITNLPAGQAGQNFPAATFASTGRFGNPIQTWQAAQGTTPSSTTSTQQTTPNNYTVLDNLQWVKGAHTLTFGITIQWQQINNANPATYTGVLNLPYNANSTANFAGSSLSPNTSGHSYASFLLGAVAPISLGLQPVSEVGGRYRTIAPYVGDTWKINSKFTLDAGLRWDYLPPYREVKDRWSFLNPDLTNPATGTPGAIQFAGNYGGPGVSCNCRTPVQTYWKNWGPRVGLTFAPDDRTVFRAGIGRVYSQGGGVGGRGGAFGGTGQLGFNTTAASPAESISGAAAGPSFYLNNSPYFQSIGLANTSLFGPGYVYPTAPVPGIASQALNAGNYVSNGRIVTASSVSYADPYFSSRAPNFMFYNVGMQRALTNNLTLGINYVGNQSHHLINSTNTGGGARGYWSNQLNPVYLAGLGSQVGTSLNGGNVPLLQAPATPQNVARAQAAMSGINIPAYFQTAAAAGDGAATITQGLVAFPQYSGVTDTWGNVGNYSYNSLQVTMEQRMYRGLTFQMNYTWSRNVGNDGTNRSGFDIPAAAISGGTQSYHQGRIERSQTVVNSPHIINAFGVWSLPFGKGHMGGSSWIGRALASGWQLSGIYTYSSGTPVLVTYGGCNSPGQGQCMPDLNPNFSGNARINGSFGTGPNGRTACNLGQGIGCTAVKYFDTNGFKAPAVISPAGVTAINLLGNAPRTGALHLTNPGAQNVDTAIKRSFALPREGMAFLVEVDCFNTWNHTIFNAPNAVWGSAAFGTIGSVRNNPRAFMLAGHITF</sequence>
<reference evidence="8 9" key="1">
    <citation type="submission" date="2019-02" db="EMBL/GenBank/DDBJ databases">
        <title>Genomic Encyclopedia of Archaeal and Bacterial Type Strains, Phase II (KMG-II): from individual species to whole genera.</title>
        <authorList>
            <person name="Goeker M."/>
        </authorList>
    </citation>
    <scope>NUCLEOTIDE SEQUENCE [LARGE SCALE GENOMIC DNA]</scope>
    <source>
        <strain evidence="8 9">DSM 18101</strain>
    </source>
</reference>
<organism evidence="8 9">
    <name type="scientific">Edaphobacter modestus</name>
    <dbReference type="NCBI Taxonomy" id="388466"/>
    <lineage>
        <taxon>Bacteria</taxon>
        <taxon>Pseudomonadati</taxon>
        <taxon>Acidobacteriota</taxon>
        <taxon>Terriglobia</taxon>
        <taxon>Terriglobales</taxon>
        <taxon>Acidobacteriaceae</taxon>
        <taxon>Edaphobacter</taxon>
    </lineage>
</organism>
<keyword evidence="9" id="KW-1185">Reference proteome</keyword>
<keyword evidence="2" id="KW-0813">Transport</keyword>
<evidence type="ECO:0000259" key="7">
    <source>
        <dbReference type="Pfam" id="PF25183"/>
    </source>
</evidence>
<dbReference type="EMBL" id="SHKW01000001">
    <property type="protein sequence ID" value="RZU43205.1"/>
    <property type="molecule type" value="Genomic_DNA"/>
</dbReference>
<dbReference type="InterPro" id="IPR057601">
    <property type="entry name" value="Oar-like_b-barrel"/>
</dbReference>
<evidence type="ECO:0000256" key="1">
    <source>
        <dbReference type="ARBA" id="ARBA00004571"/>
    </source>
</evidence>
<dbReference type="Gene3D" id="2.40.170.20">
    <property type="entry name" value="TonB-dependent receptor, beta-barrel domain"/>
    <property type="match status" value="1"/>
</dbReference>
<keyword evidence="8" id="KW-0378">Hydrolase</keyword>
<evidence type="ECO:0000256" key="4">
    <source>
        <dbReference type="ARBA" id="ARBA00022692"/>
    </source>
</evidence>
<keyword evidence="3" id="KW-1134">Transmembrane beta strand</keyword>
<protein>
    <submittedName>
        <fullName evidence="8">Carboxypeptidase family protein</fullName>
    </submittedName>
</protein>
<dbReference type="PANTHER" id="PTHR30069">
    <property type="entry name" value="TONB-DEPENDENT OUTER MEMBRANE RECEPTOR"/>
    <property type="match status" value="1"/>
</dbReference>
<proteinExistence type="predicted"/>
<dbReference type="InterPro" id="IPR010917">
    <property type="entry name" value="TonB_rcpt_CS"/>
</dbReference>
<comment type="subcellular location">
    <subcellularLocation>
        <location evidence="1">Cell outer membrane</location>
        <topology evidence="1">Multi-pass membrane protein</topology>
    </subcellularLocation>
</comment>
<dbReference type="RefSeq" id="WP_130421584.1">
    <property type="nucleotide sequence ID" value="NZ_SHKW01000001.1"/>
</dbReference>
<dbReference type="SUPFAM" id="SSF49464">
    <property type="entry name" value="Carboxypeptidase regulatory domain-like"/>
    <property type="match status" value="1"/>
</dbReference>
<name>A0A4Q7Z130_9BACT</name>
<feature type="domain" description="TonB-dependent transporter Oar-like beta-barrel" evidence="7">
    <location>
        <begin position="260"/>
        <end position="1302"/>
    </location>
</feature>
<accession>A0A4Q7Z130</accession>
<dbReference type="OrthoDB" id="97893at2"/>
<keyword evidence="5" id="KW-0472">Membrane</keyword>
<dbReference type="PANTHER" id="PTHR30069:SF46">
    <property type="entry name" value="OAR PROTEIN"/>
    <property type="match status" value="1"/>
</dbReference>
<comment type="caution">
    <text evidence="8">The sequence shown here is derived from an EMBL/GenBank/DDBJ whole genome shotgun (WGS) entry which is preliminary data.</text>
</comment>
<evidence type="ECO:0000256" key="3">
    <source>
        <dbReference type="ARBA" id="ARBA00022452"/>
    </source>
</evidence>
<evidence type="ECO:0000313" key="9">
    <source>
        <dbReference type="Proteomes" id="UP000292958"/>
    </source>
</evidence>
<gene>
    <name evidence="8" type="ORF">BDD14_4839</name>
</gene>
<dbReference type="GO" id="GO:0004180">
    <property type="term" value="F:carboxypeptidase activity"/>
    <property type="evidence" value="ECO:0007669"/>
    <property type="project" value="UniProtKB-KW"/>
</dbReference>
<dbReference type="GO" id="GO:0015344">
    <property type="term" value="F:siderophore uptake transmembrane transporter activity"/>
    <property type="evidence" value="ECO:0007669"/>
    <property type="project" value="TreeGrafter"/>
</dbReference>
<dbReference type="Pfam" id="PF13620">
    <property type="entry name" value="CarboxypepD_reg"/>
    <property type="match status" value="1"/>
</dbReference>
<keyword evidence="8" id="KW-0645">Protease</keyword>
<keyword evidence="8" id="KW-0121">Carboxypeptidase</keyword>
<dbReference type="InterPro" id="IPR008969">
    <property type="entry name" value="CarboxyPept-like_regulatory"/>
</dbReference>
<dbReference type="Gene3D" id="2.60.40.1120">
    <property type="entry name" value="Carboxypeptidase-like, regulatory domain"/>
    <property type="match status" value="1"/>
</dbReference>
<dbReference type="Proteomes" id="UP000292958">
    <property type="component" value="Unassembled WGS sequence"/>
</dbReference>
<dbReference type="GO" id="GO:0009279">
    <property type="term" value="C:cell outer membrane"/>
    <property type="evidence" value="ECO:0007669"/>
    <property type="project" value="UniProtKB-SubCell"/>
</dbReference>
<evidence type="ECO:0000256" key="5">
    <source>
        <dbReference type="ARBA" id="ARBA00023136"/>
    </source>
</evidence>
<dbReference type="GO" id="GO:0044718">
    <property type="term" value="P:siderophore transmembrane transport"/>
    <property type="evidence" value="ECO:0007669"/>
    <property type="project" value="TreeGrafter"/>
</dbReference>
<evidence type="ECO:0000256" key="6">
    <source>
        <dbReference type="ARBA" id="ARBA00023237"/>
    </source>
</evidence>
<keyword evidence="6" id="KW-0998">Cell outer membrane</keyword>
<dbReference type="SUPFAM" id="SSF56935">
    <property type="entry name" value="Porins"/>
    <property type="match status" value="1"/>
</dbReference>
<evidence type="ECO:0000256" key="2">
    <source>
        <dbReference type="ARBA" id="ARBA00022448"/>
    </source>
</evidence>